<proteinExistence type="predicted"/>
<dbReference type="SUPFAM" id="SSF48508">
    <property type="entry name" value="Nuclear receptor ligand-binding domain"/>
    <property type="match status" value="1"/>
</dbReference>
<dbReference type="PROSITE" id="PS51843">
    <property type="entry name" value="NR_LBD"/>
    <property type="match status" value="1"/>
</dbReference>
<gene>
    <name evidence="5" type="ORF">ANCCAN_26559</name>
</gene>
<dbReference type="Pfam" id="PF00104">
    <property type="entry name" value="Hormone_recep"/>
    <property type="match status" value="1"/>
</dbReference>
<dbReference type="Proteomes" id="UP000252519">
    <property type="component" value="Unassembled WGS sequence"/>
</dbReference>
<evidence type="ECO:0000259" key="4">
    <source>
        <dbReference type="PROSITE" id="PS51843"/>
    </source>
</evidence>
<dbReference type="EMBL" id="JOJR01003660">
    <property type="protein sequence ID" value="RCN27705.1"/>
    <property type="molecule type" value="Genomic_DNA"/>
</dbReference>
<accession>A0A368FA11</accession>
<reference evidence="5 6" key="1">
    <citation type="submission" date="2014-10" db="EMBL/GenBank/DDBJ databases">
        <title>Draft genome of the hookworm Ancylostoma caninum.</title>
        <authorList>
            <person name="Mitreva M."/>
        </authorList>
    </citation>
    <scope>NUCLEOTIDE SEQUENCE [LARGE SCALE GENOMIC DNA]</scope>
    <source>
        <strain evidence="5 6">Baltimore</strain>
    </source>
</reference>
<keyword evidence="6" id="KW-1185">Reference proteome</keyword>
<keyword evidence="2" id="KW-0804">Transcription</keyword>
<evidence type="ECO:0000256" key="2">
    <source>
        <dbReference type="ARBA" id="ARBA00023163"/>
    </source>
</evidence>
<dbReference type="AlphaFoldDB" id="A0A368FA11"/>
<comment type="caution">
    <text evidence="5">The sequence shown here is derived from an EMBL/GenBank/DDBJ whole genome shotgun (WGS) entry which is preliminary data.</text>
</comment>
<evidence type="ECO:0000313" key="6">
    <source>
        <dbReference type="Proteomes" id="UP000252519"/>
    </source>
</evidence>
<protein>
    <recommendedName>
        <fullName evidence="4">NR LBD domain-containing protein</fullName>
    </recommendedName>
</protein>
<keyword evidence="1" id="KW-0805">Transcription regulation</keyword>
<dbReference type="InterPro" id="IPR000536">
    <property type="entry name" value="Nucl_hrmn_rcpt_lig-bd"/>
</dbReference>
<keyword evidence="3" id="KW-0675">Receptor</keyword>
<feature type="domain" description="NR LBD" evidence="4">
    <location>
        <begin position="1"/>
        <end position="103"/>
    </location>
</feature>
<organism evidence="5 6">
    <name type="scientific">Ancylostoma caninum</name>
    <name type="common">Dog hookworm</name>
    <dbReference type="NCBI Taxonomy" id="29170"/>
    <lineage>
        <taxon>Eukaryota</taxon>
        <taxon>Metazoa</taxon>
        <taxon>Ecdysozoa</taxon>
        <taxon>Nematoda</taxon>
        <taxon>Chromadorea</taxon>
        <taxon>Rhabditida</taxon>
        <taxon>Rhabditina</taxon>
        <taxon>Rhabditomorpha</taxon>
        <taxon>Strongyloidea</taxon>
        <taxon>Ancylostomatidae</taxon>
        <taxon>Ancylostomatinae</taxon>
        <taxon>Ancylostoma</taxon>
    </lineage>
</organism>
<dbReference type="Gene3D" id="1.10.565.10">
    <property type="entry name" value="Retinoid X Receptor"/>
    <property type="match status" value="1"/>
</dbReference>
<feature type="non-terminal residue" evidence="5">
    <location>
        <position position="1"/>
    </location>
</feature>
<evidence type="ECO:0000256" key="1">
    <source>
        <dbReference type="ARBA" id="ARBA00023015"/>
    </source>
</evidence>
<evidence type="ECO:0000256" key="3">
    <source>
        <dbReference type="ARBA" id="ARBA00023170"/>
    </source>
</evidence>
<evidence type="ECO:0000313" key="5">
    <source>
        <dbReference type="EMBL" id="RCN27705.1"/>
    </source>
</evidence>
<dbReference type="OrthoDB" id="5798272at2759"/>
<name>A0A368FA11_ANCCA</name>
<dbReference type="InterPro" id="IPR035500">
    <property type="entry name" value="NHR-like_dom_sf"/>
</dbReference>
<sequence>LFRLDVDLIVRDLERKILSKFRELNVRDEEYVLLKLILLFTSRQAVDEEASEAMRKIRRKYIHLLVHIVTNALQNHLAEKPFDRLAALLQLISPLIVSFFSIS</sequence>